<name>A0ABM8II77_9FIRM</name>
<proteinExistence type="predicted"/>
<dbReference type="Proteomes" id="UP001432099">
    <property type="component" value="Chromosome"/>
</dbReference>
<keyword evidence="3" id="KW-1185">Reference proteome</keyword>
<dbReference type="EMBL" id="AP028127">
    <property type="protein sequence ID" value="BEH90937.1"/>
    <property type="molecule type" value="Genomic_DNA"/>
</dbReference>
<feature type="region of interest" description="Disordered" evidence="1">
    <location>
        <begin position="1"/>
        <end position="32"/>
    </location>
</feature>
<feature type="compositionally biased region" description="Basic and acidic residues" evidence="1">
    <location>
        <begin position="1"/>
        <end position="22"/>
    </location>
</feature>
<evidence type="ECO:0000313" key="3">
    <source>
        <dbReference type="Proteomes" id="UP001432099"/>
    </source>
</evidence>
<evidence type="ECO:0000313" key="2">
    <source>
        <dbReference type="EMBL" id="BEH90937.1"/>
    </source>
</evidence>
<gene>
    <name evidence="2" type="ORF">T23_10390</name>
</gene>
<organism evidence="2 3">
    <name type="scientific">Turicibacter faecis</name>
    <dbReference type="NCBI Taxonomy" id="2963365"/>
    <lineage>
        <taxon>Bacteria</taxon>
        <taxon>Bacillati</taxon>
        <taxon>Bacillota</taxon>
        <taxon>Erysipelotrichia</taxon>
        <taxon>Erysipelotrichales</taxon>
        <taxon>Turicibacteraceae</taxon>
        <taxon>Turicibacter</taxon>
    </lineage>
</organism>
<reference evidence="2" key="1">
    <citation type="journal article" date="2024" name="Int. J. Syst. Evol. Microbiol.">
        <title>Turicibacter faecis sp. nov., isolated from faeces of heart failure mouse model.</title>
        <authorList>
            <person name="Imamura Y."/>
            <person name="Motooka D."/>
            <person name="Nakajima Y."/>
            <person name="Ito S."/>
            <person name="Kitakaze M."/>
            <person name="Iida T."/>
            <person name="Nakamura S."/>
        </authorList>
    </citation>
    <scope>NUCLEOTIDE SEQUENCE</scope>
    <source>
        <strain evidence="2">TC023</strain>
    </source>
</reference>
<sequence>MIRDSNKRADKWGNRISQEKSSGEQASSSSMKKMIEFDEKHIKIDILVLY</sequence>
<evidence type="ECO:0000256" key="1">
    <source>
        <dbReference type="SAM" id="MobiDB-lite"/>
    </source>
</evidence>
<accession>A0ABM8II77</accession>
<protein>
    <submittedName>
        <fullName evidence="2">Uncharacterized protein</fullName>
    </submittedName>
</protein>